<dbReference type="Proteomes" id="UP000434957">
    <property type="component" value="Unassembled WGS sequence"/>
</dbReference>
<evidence type="ECO:0000313" key="2">
    <source>
        <dbReference type="EMBL" id="KAE9264666.1"/>
    </source>
</evidence>
<evidence type="ECO:0000256" key="1">
    <source>
        <dbReference type="SAM" id="MobiDB-lite"/>
    </source>
</evidence>
<protein>
    <submittedName>
        <fullName evidence="2">Uncharacterized protein</fullName>
    </submittedName>
</protein>
<evidence type="ECO:0000313" key="3">
    <source>
        <dbReference type="Proteomes" id="UP000434957"/>
    </source>
</evidence>
<comment type="caution">
    <text evidence="2">The sequence shown here is derived from an EMBL/GenBank/DDBJ whole genome shotgun (WGS) entry which is preliminary data.</text>
</comment>
<dbReference type="AlphaFoldDB" id="A0A6A4AXV4"/>
<gene>
    <name evidence="2" type="ORF">PR003_g32721</name>
</gene>
<dbReference type="EMBL" id="QXFT01008281">
    <property type="protein sequence ID" value="KAE9264666.1"/>
    <property type="molecule type" value="Genomic_DNA"/>
</dbReference>
<proteinExistence type="predicted"/>
<accession>A0A6A4AXV4</accession>
<keyword evidence="3" id="KW-1185">Reference proteome</keyword>
<reference evidence="2 3" key="1">
    <citation type="submission" date="2018-08" db="EMBL/GenBank/DDBJ databases">
        <title>Genomic investigation of the strawberry pathogen Phytophthora fragariae indicates pathogenicity is determined by transcriptional variation in three key races.</title>
        <authorList>
            <person name="Adams T.M."/>
            <person name="Armitage A.D."/>
            <person name="Sobczyk M.K."/>
            <person name="Bates H.J."/>
            <person name="Dunwell J.M."/>
            <person name="Nellist C.F."/>
            <person name="Harrison R.J."/>
        </authorList>
    </citation>
    <scope>NUCLEOTIDE SEQUENCE [LARGE SCALE GENOMIC DNA]</scope>
    <source>
        <strain evidence="2 3">SCRP333</strain>
    </source>
</reference>
<name>A0A6A4AXV4_9STRA</name>
<feature type="compositionally biased region" description="Polar residues" evidence="1">
    <location>
        <begin position="1"/>
        <end position="21"/>
    </location>
</feature>
<feature type="non-terminal residue" evidence="2">
    <location>
        <position position="1"/>
    </location>
</feature>
<organism evidence="2 3">
    <name type="scientific">Phytophthora rubi</name>
    <dbReference type="NCBI Taxonomy" id="129364"/>
    <lineage>
        <taxon>Eukaryota</taxon>
        <taxon>Sar</taxon>
        <taxon>Stramenopiles</taxon>
        <taxon>Oomycota</taxon>
        <taxon>Peronosporomycetes</taxon>
        <taxon>Peronosporales</taxon>
        <taxon>Peronosporaceae</taxon>
        <taxon>Phytophthora</taxon>
    </lineage>
</organism>
<sequence>SDATSSNTTPISGYTTATNHVGSDATGANADSTTISGYSYTMFM</sequence>
<feature type="region of interest" description="Disordered" evidence="1">
    <location>
        <begin position="1"/>
        <end position="32"/>
    </location>
</feature>